<keyword evidence="2" id="KW-0479">Metal-binding</keyword>
<keyword evidence="5" id="KW-0539">Nucleus</keyword>
<protein>
    <recommendedName>
        <fullName evidence="6">HAT C-terminal dimerisation domain-containing protein</fullName>
    </recommendedName>
</protein>
<keyword evidence="4" id="KW-0862">Zinc</keyword>
<gene>
    <name evidence="7" type="ORF">JG687_00007203</name>
</gene>
<dbReference type="InterPro" id="IPR008906">
    <property type="entry name" value="HATC_C_dom"/>
</dbReference>
<evidence type="ECO:0000256" key="2">
    <source>
        <dbReference type="ARBA" id="ARBA00022723"/>
    </source>
</evidence>
<evidence type="ECO:0000313" key="7">
    <source>
        <dbReference type="EMBL" id="KAG6962346.1"/>
    </source>
</evidence>
<dbReference type="PANTHER" id="PTHR46481">
    <property type="entry name" value="ZINC FINGER BED DOMAIN-CONTAINING PROTEIN 4"/>
    <property type="match status" value="1"/>
</dbReference>
<accession>A0A8T1UFT1</accession>
<name>A0A8T1UFT1_9STRA</name>
<dbReference type="GO" id="GO:0046983">
    <property type="term" value="F:protein dimerization activity"/>
    <property type="evidence" value="ECO:0007669"/>
    <property type="project" value="InterPro"/>
</dbReference>
<evidence type="ECO:0000256" key="5">
    <source>
        <dbReference type="ARBA" id="ARBA00023242"/>
    </source>
</evidence>
<organism evidence="7 8">
    <name type="scientific">Phytophthora cactorum</name>
    <dbReference type="NCBI Taxonomy" id="29920"/>
    <lineage>
        <taxon>Eukaryota</taxon>
        <taxon>Sar</taxon>
        <taxon>Stramenopiles</taxon>
        <taxon>Oomycota</taxon>
        <taxon>Peronosporomycetes</taxon>
        <taxon>Peronosporales</taxon>
        <taxon>Peronosporaceae</taxon>
        <taxon>Phytophthora</taxon>
    </lineage>
</organism>
<proteinExistence type="predicted"/>
<dbReference type="Proteomes" id="UP000688947">
    <property type="component" value="Unassembled WGS sequence"/>
</dbReference>
<feature type="domain" description="HAT C-terminal dimerisation" evidence="6">
    <location>
        <begin position="372"/>
        <end position="439"/>
    </location>
</feature>
<dbReference type="Pfam" id="PF05699">
    <property type="entry name" value="Dimer_Tnp_hAT"/>
    <property type="match status" value="1"/>
</dbReference>
<keyword evidence="3" id="KW-0863">Zinc-finger</keyword>
<dbReference type="PANTHER" id="PTHR46481:SF10">
    <property type="entry name" value="ZINC FINGER BED DOMAIN-CONTAINING PROTEIN 39"/>
    <property type="match status" value="1"/>
</dbReference>
<dbReference type="GO" id="GO:0005634">
    <property type="term" value="C:nucleus"/>
    <property type="evidence" value="ECO:0007669"/>
    <property type="project" value="UniProtKB-SubCell"/>
</dbReference>
<evidence type="ECO:0000313" key="8">
    <source>
        <dbReference type="Proteomes" id="UP000688947"/>
    </source>
</evidence>
<dbReference type="GO" id="GO:0008270">
    <property type="term" value="F:zinc ion binding"/>
    <property type="evidence" value="ECO:0007669"/>
    <property type="project" value="UniProtKB-KW"/>
</dbReference>
<sequence length="474" mass="54255">NINVTKLARLTVSDTAGSAKYVSDHFSDSDQVDYLMHLFSLCLLYALGLKENTRKDGIRVIQKLRDLATFFSFPSRAAKLKQIKAVYSLPDINIGVDAKTRIGYAVKLMRRSISNNYAFTKYFESAPENGQITWLNISKEDWKLISEMEGITDQLAEFSLGEVKIKTVSSTYGLLFRKNISLSLEAETIDCLVFERPHPKGNEFSYRRKPNIYTSSRILESDAESACVNSLHCGFQKNINEVTALLLDPRIKAKAFTIVKDHSLLERAERELQLEHDELYHKLFFRDATEEKSKAPCVELIPTFVSTRYSSNSAIHALLDIEAPTEMADTDDFHGDLLLRSRNSWNYWKNLQVKWPCQTNSSGKQTLLQLYHEIDILAWFRDNKSSFPGLAILARIYLEKTLSTAAQDRFFSMSGNVMNDLRTSLDEDRAEMLCLMKSNWSEYRALVRTEKALRVAVIALQLLAVDIRIQYLFI</sequence>
<reference evidence="7" key="1">
    <citation type="submission" date="2021-01" db="EMBL/GenBank/DDBJ databases">
        <title>Phytophthora aleatoria, a newly-described species from Pinus radiata is distinct from Phytophthora cactorum isolates based on comparative genomics.</title>
        <authorList>
            <person name="Mcdougal R."/>
            <person name="Panda P."/>
            <person name="Williams N."/>
            <person name="Studholme D.J."/>
        </authorList>
    </citation>
    <scope>NUCLEOTIDE SEQUENCE</scope>
    <source>
        <strain evidence="7">NZFS 3830</strain>
    </source>
</reference>
<dbReference type="OrthoDB" id="128786at2759"/>
<evidence type="ECO:0000256" key="4">
    <source>
        <dbReference type="ARBA" id="ARBA00022833"/>
    </source>
</evidence>
<feature type="non-terminal residue" evidence="7">
    <location>
        <position position="474"/>
    </location>
</feature>
<dbReference type="AlphaFoldDB" id="A0A8T1UFT1"/>
<dbReference type="EMBL" id="JAENGZ010000311">
    <property type="protein sequence ID" value="KAG6962346.1"/>
    <property type="molecule type" value="Genomic_DNA"/>
</dbReference>
<evidence type="ECO:0000256" key="3">
    <source>
        <dbReference type="ARBA" id="ARBA00022771"/>
    </source>
</evidence>
<evidence type="ECO:0000259" key="6">
    <source>
        <dbReference type="Pfam" id="PF05699"/>
    </source>
</evidence>
<comment type="caution">
    <text evidence="7">The sequence shown here is derived from an EMBL/GenBank/DDBJ whole genome shotgun (WGS) entry which is preliminary data.</text>
</comment>
<dbReference type="InterPro" id="IPR052035">
    <property type="entry name" value="ZnF_BED_domain_contain"/>
</dbReference>
<dbReference type="VEuPathDB" id="FungiDB:PC110_g17355"/>
<evidence type="ECO:0000256" key="1">
    <source>
        <dbReference type="ARBA" id="ARBA00004123"/>
    </source>
</evidence>
<comment type="subcellular location">
    <subcellularLocation>
        <location evidence="1">Nucleus</location>
    </subcellularLocation>
</comment>